<keyword evidence="7" id="KW-1185">Reference proteome</keyword>
<accession>A0ABX8NB48</accession>
<dbReference type="PROSITE" id="PS51450">
    <property type="entry name" value="LRR"/>
    <property type="match status" value="1"/>
</dbReference>
<feature type="active site" description="Glycyl thioester intermediate" evidence="3">
    <location>
        <position position="1322"/>
    </location>
</feature>
<organism evidence="6 7">
    <name type="scientific">Pseudomonas fakonensis</name>
    <dbReference type="NCBI Taxonomy" id="2842355"/>
    <lineage>
        <taxon>Bacteria</taxon>
        <taxon>Pseudomonadati</taxon>
        <taxon>Pseudomonadota</taxon>
        <taxon>Gammaproteobacteria</taxon>
        <taxon>Pseudomonadales</taxon>
        <taxon>Pseudomonadaceae</taxon>
        <taxon>Pseudomonas</taxon>
    </lineage>
</organism>
<reference evidence="6" key="1">
    <citation type="journal article" date="2021" name="Microorganisms">
        <title>The Ever-Expanding Pseudomonas Genus: Description of 43 New Species and Partition of the Pseudomonas putida Group.</title>
        <authorList>
            <person name="Girard L."/>
            <person name="Lood C."/>
            <person name="Hofte M."/>
            <person name="Vandamme P."/>
            <person name="Rokni-Zadeh H."/>
            <person name="van Noort V."/>
            <person name="Lavigne R."/>
            <person name="De Mot R."/>
        </authorList>
    </citation>
    <scope>NUCLEOTIDE SEQUENCE</scope>
    <source>
        <strain evidence="6">COW40</strain>
    </source>
</reference>
<feature type="compositionally biased region" description="Basic and acidic residues" evidence="4">
    <location>
        <begin position="1393"/>
        <end position="1414"/>
    </location>
</feature>
<keyword evidence="3" id="KW-0964">Secreted</keyword>
<evidence type="ECO:0000256" key="1">
    <source>
        <dbReference type="ARBA" id="ARBA00022614"/>
    </source>
</evidence>
<comment type="similarity">
    <text evidence="3">Belongs to the LRR-containing bacterial E3 ligase family.</text>
</comment>
<dbReference type="PANTHER" id="PTHR48051">
    <property type="match status" value="1"/>
</dbReference>
<name>A0ABX8NB48_9PSED</name>
<keyword evidence="3" id="KW-1035">Host cytoplasm</keyword>
<keyword evidence="3" id="KW-0833">Ubl conjugation pathway</keyword>
<dbReference type="InterPro" id="IPR050216">
    <property type="entry name" value="LRR_domain-containing"/>
</dbReference>
<evidence type="ECO:0000256" key="4">
    <source>
        <dbReference type="SAM" id="MobiDB-lite"/>
    </source>
</evidence>
<evidence type="ECO:0000256" key="2">
    <source>
        <dbReference type="ARBA" id="ARBA00022737"/>
    </source>
</evidence>
<keyword evidence="3" id="KW-0832">Ubl conjugation</keyword>
<dbReference type="InterPro" id="IPR029487">
    <property type="entry name" value="NEL_dom"/>
</dbReference>
<dbReference type="PROSITE" id="PS52053">
    <property type="entry name" value="NEL"/>
    <property type="match status" value="1"/>
</dbReference>
<sequence length="1599" mass="178036">MPLSPHLSHIHRHHPHWHKHASPHQRQQLKQRILASYRASRAVAQALAPVQPIDSYCRPLLEAALSRWFPAATLPSLDTAVLWNYAENRDMPWLEAALQNFDEGTRVKLYGSADDAQPLALDSAVFVSGVRNLDLGQRYRYHLADHIDTDALRTLLREQDRAALAAELSLAHMQGHLDTQGVALGEAAVASERQPRVDGQQRTLECSFLTLFDIPLDGPLLLRLQPGNSSEPCILYLPGHPTRPLRQYSSVKALGQALTEALWQENERRIFSRYINQAQQPEFATKLHGLLLPSYPYTTLLADTPVREKDAPSNWLDRLFPAPTDLWQQTLDKNARLPLGFTAWPGDCFADRARVQVERKLIDAACVAVPVAQRDAAALLASVQAWLGVGLSVLNVAGLFVPGLGELMMVIGGAQLVDEFLEGVHAANKGDAEAAIEQLLDVLENLAQVAVLGAAASIGEAQGPLHEWHRVARDGRQRLWQGDLSPFARPEPWPAGTPAAADGLHDWQHARWLHHEGKALPLQPMEKGRWRLAKARGQQYQPPLLQNGQGAWLLPHERPLSWDGAQLLRRVGPVAQGLADEALAQALRCSGYDATSVRKALVDHEPLPALLVDSFQALGAKTPEVTALPGSELLARDFPSLSPRACNEIIARARPADLARLRNTGKVPLQMAETARLYLREARINRALGRFQQAGVDRDALAIGALAELPGWRGEVRIELRENGQLRHAAGTEGKPLKTVIREAGRYQPRDERDQVLASAGDLFQAILHALPDSERVALGLQIHDSNGLREALFAVLAGDRQRAAGYLGMAPVRPMYRLPTRLPGSYRIGYRLSGRGSGWLTEDQLFDQLFPASEQGDRELLRSTLRNEAGPNPGAFTRLLERLRREYRQLDETLQRWVHDPDNVHQSSFEQRRVRRGLMAERIRRAWRRQNDAEAAADIDHVVLRIHGQYLDELPVLPVSLPHVRHLAMHGLEQVRQGDLEGFLRAFPQVRSLDLRDNTLTEIPTSLGLLEHLDTLDLAGNSLDLEDASQLAIIGRLGRLRGLCLDQSLETLSANTLEQLGRLPQLEVFQASLNDLELGAEHFQALQRWPALRELYLGQNQIEVDEATRSALAGLNRLRRLSLYENPLDLPPDLTGWTQLEWLDLEYTGIGEWPPGLQGLMEQRPLVLRRVEMNRNALVDAPDLRNSAFAEAVRAGHPDMVYTFSDNPFTAQALQRLNDAGLTTHVQPDAPPQWSAGWPEPLLEHIANTYADPQWRLLYELMERLPGVRDFEAHPQAFRLRMQRVVQALAGDGQPAGAGNWGQAQMQEQVNDLLNDAITACVDQASLLFQQIETEVTVWQAVSHASPGQSDEQVAVRCATSLLRQLELDAQIGEIYNARVARRQALNEAQEQADRDAAPPLRAGDDISDRDLTDPNEPPDELDMALHARMYLRESLRLPPQPEQITFGYLAKLSDETLAHLAVDVALAITDQRLADWAVDQRFWSAWVRRLQPGAFETLAEQWGGASEYFDSLSEAAAPGAYTGTAVPPGYVEALERAFVEVPWRVDGVVQRIDLVSGLYPNQGVIYQRAAELLLESRKAAEAALLRALTEEMVRTPQ</sequence>
<dbReference type="InterPro" id="IPR046673">
    <property type="entry name" value="ToxA_N"/>
</dbReference>
<dbReference type="InterPro" id="IPR001611">
    <property type="entry name" value="Leu-rich_rpt"/>
</dbReference>
<dbReference type="Pfam" id="PF14496">
    <property type="entry name" value="NEL"/>
    <property type="match status" value="1"/>
</dbReference>
<evidence type="ECO:0000259" key="5">
    <source>
        <dbReference type="PROSITE" id="PS52053"/>
    </source>
</evidence>
<dbReference type="EMBL" id="CP077076">
    <property type="protein sequence ID" value="QXH53252.1"/>
    <property type="molecule type" value="Genomic_DNA"/>
</dbReference>
<evidence type="ECO:0000313" key="7">
    <source>
        <dbReference type="Proteomes" id="UP001046350"/>
    </source>
</evidence>
<dbReference type="RefSeq" id="WP_217842660.1">
    <property type="nucleotide sequence ID" value="NZ_CP077076.1"/>
</dbReference>
<feature type="region of interest" description="Disordered" evidence="4">
    <location>
        <begin position="1388"/>
        <end position="1422"/>
    </location>
</feature>
<dbReference type="Pfam" id="PF20178">
    <property type="entry name" value="ToxA_N"/>
    <property type="match status" value="1"/>
</dbReference>
<keyword evidence="2" id="KW-0677">Repeat</keyword>
<proteinExistence type="inferred from homology"/>
<comment type="PTM">
    <text evidence="3">Ubiquitinated in the presence of host E1 ubiquitin-activating enzyme, E2 ubiquitin-conjugating enzyme and ubiquitin.</text>
</comment>
<protein>
    <recommendedName>
        <fullName evidence="5">NEL domain-containing protein</fullName>
    </recommendedName>
</protein>
<evidence type="ECO:0000313" key="6">
    <source>
        <dbReference type="EMBL" id="QXH53252.1"/>
    </source>
</evidence>
<dbReference type="Proteomes" id="UP001046350">
    <property type="component" value="Chromosome"/>
</dbReference>
<dbReference type="PANTHER" id="PTHR48051:SF1">
    <property type="entry name" value="RAS SUPPRESSOR PROTEIN 1"/>
    <property type="match status" value="1"/>
</dbReference>
<gene>
    <name evidence="6" type="ORF">KSS94_09090</name>
</gene>
<keyword evidence="3" id="KW-0808">Transferase</keyword>
<keyword evidence="1" id="KW-0433">Leucine-rich repeat</keyword>
<feature type="domain" description="NEL" evidence="5">
    <location>
        <begin position="1227"/>
        <end position="1599"/>
    </location>
</feature>
<evidence type="ECO:0000256" key="3">
    <source>
        <dbReference type="PROSITE-ProRule" id="PRU01398"/>
    </source>
</evidence>